<dbReference type="GO" id="GO:0016491">
    <property type="term" value="F:oxidoreductase activity"/>
    <property type="evidence" value="ECO:0007669"/>
    <property type="project" value="InterPro"/>
</dbReference>
<keyword evidence="3" id="KW-1015">Disulfide bond</keyword>
<dbReference type="SUPFAM" id="SSF52833">
    <property type="entry name" value="Thioredoxin-like"/>
    <property type="match status" value="1"/>
</dbReference>
<dbReference type="Proteomes" id="UP000583101">
    <property type="component" value="Unassembled WGS sequence"/>
</dbReference>
<evidence type="ECO:0000256" key="1">
    <source>
        <dbReference type="ARBA" id="ARBA00004196"/>
    </source>
</evidence>
<proteinExistence type="predicted"/>
<keyword evidence="10" id="KW-1185">Reference proteome</keyword>
<comment type="subcellular location">
    <subcellularLocation>
        <location evidence="1">Cell envelope</location>
    </subcellularLocation>
</comment>
<dbReference type="InterPro" id="IPR013766">
    <property type="entry name" value="Thioredoxin_domain"/>
</dbReference>
<accession>A0A4Y8AF87</accession>
<dbReference type="InterPro" id="IPR000866">
    <property type="entry name" value="AhpC/TSA"/>
</dbReference>
<dbReference type="RefSeq" id="WP_134335446.1">
    <property type="nucleotide sequence ID" value="NZ_BMCZ01000009.1"/>
</dbReference>
<dbReference type="PROSITE" id="PS51352">
    <property type="entry name" value="THIOREDOXIN_2"/>
    <property type="match status" value="1"/>
</dbReference>
<evidence type="ECO:0000313" key="7">
    <source>
        <dbReference type="EMBL" id="MBB3968988.1"/>
    </source>
</evidence>
<dbReference type="Gene3D" id="3.40.30.10">
    <property type="entry name" value="Glutaredoxin"/>
    <property type="match status" value="1"/>
</dbReference>
<dbReference type="Pfam" id="PF00578">
    <property type="entry name" value="AhpC-TSA"/>
    <property type="match status" value="1"/>
</dbReference>
<evidence type="ECO:0000256" key="3">
    <source>
        <dbReference type="ARBA" id="ARBA00023157"/>
    </source>
</evidence>
<dbReference type="Proteomes" id="UP000297248">
    <property type="component" value="Unassembled WGS sequence"/>
</dbReference>
<dbReference type="AlphaFoldDB" id="A0A4Y8AF87"/>
<evidence type="ECO:0000256" key="2">
    <source>
        <dbReference type="ARBA" id="ARBA00022748"/>
    </source>
</evidence>
<evidence type="ECO:0000259" key="6">
    <source>
        <dbReference type="PROSITE" id="PS51352"/>
    </source>
</evidence>
<dbReference type="PROSITE" id="PS00194">
    <property type="entry name" value="THIOREDOXIN_1"/>
    <property type="match status" value="1"/>
</dbReference>
<sequence>MKKFLFAVAAFLPVLASAQNAQPFTIKSKLTGITGPAKAYLVYYLGANNVTDSASIVNGEFRFDGVVMDPVNASIFIDHKNLGFAKYIEQNFPDGGPSKTADGLSFFLEKGNISIAGKDSVATADVAGSPTNDDNKALKTQLKVIIDKAKAIAQEAQKATAEQQRSAAFQNTMQGKYKTLQAEQKTVLKNFITTHPASYISLLALSSVSGPSPNVAEVEPLYNLLSADIKNSEGGKQLKIAIDALKLTSIGATAPDFTQNDVNGTPVRLSSLRGKYVLVDFWASWCGPCRQENPNVVKMYNKYKAKGFTVLGVSLDKPDGKAAWLAAIKNDGLTWTHVSDLKGWSNLAAGLYGVQSIPQNFLLDPQGKIVAKDLRGDDLDSALEKLLGKI</sequence>
<dbReference type="GO" id="GO:0016209">
    <property type="term" value="F:antioxidant activity"/>
    <property type="evidence" value="ECO:0007669"/>
    <property type="project" value="InterPro"/>
</dbReference>
<dbReference type="PANTHER" id="PTHR42852">
    <property type="entry name" value="THIOL:DISULFIDE INTERCHANGE PROTEIN DSBE"/>
    <property type="match status" value="1"/>
</dbReference>
<evidence type="ECO:0000313" key="9">
    <source>
        <dbReference type="Proteomes" id="UP000297248"/>
    </source>
</evidence>
<dbReference type="EMBL" id="JACIEG010000002">
    <property type="protein sequence ID" value="MBB3968988.1"/>
    <property type="molecule type" value="Genomic_DNA"/>
</dbReference>
<protein>
    <submittedName>
        <fullName evidence="7">Peroxiredoxin</fullName>
    </submittedName>
    <submittedName>
        <fullName evidence="8">Redoxin domain-containing protein</fullName>
    </submittedName>
</protein>
<dbReference type="GO" id="GO:0017004">
    <property type="term" value="P:cytochrome complex assembly"/>
    <property type="evidence" value="ECO:0007669"/>
    <property type="project" value="UniProtKB-KW"/>
</dbReference>
<reference evidence="8 9" key="1">
    <citation type="journal article" date="2016" name="Int. J. Syst. Evol. Microbiol.">
        <title>Proposal of Mucilaginibacter phyllosphaerae sp. nov. isolated from the phyllosphere of Galium album.</title>
        <authorList>
            <person name="Aydogan E.L."/>
            <person name="Busse H.J."/>
            <person name="Moser G."/>
            <person name="Muller C."/>
            <person name="Kampfer P."/>
            <person name="Glaeser S.P."/>
        </authorList>
    </citation>
    <scope>NUCLEOTIDE SEQUENCE [LARGE SCALE GENOMIC DNA]</scope>
    <source>
        <strain evidence="8 9">PP-F2FG21</strain>
    </source>
</reference>
<dbReference type="InterPro" id="IPR036249">
    <property type="entry name" value="Thioredoxin-like_sf"/>
</dbReference>
<feature type="domain" description="Thioredoxin" evidence="6">
    <location>
        <begin position="248"/>
        <end position="390"/>
    </location>
</feature>
<evidence type="ECO:0000256" key="4">
    <source>
        <dbReference type="ARBA" id="ARBA00023284"/>
    </source>
</evidence>
<reference evidence="8" key="2">
    <citation type="submission" date="2019-03" db="EMBL/GenBank/DDBJ databases">
        <authorList>
            <person name="Yan Y.-Q."/>
            <person name="Du Z.-J."/>
        </authorList>
    </citation>
    <scope>NUCLEOTIDE SEQUENCE</scope>
    <source>
        <strain evidence="8">PP-F2FG21</strain>
    </source>
</reference>
<reference evidence="7 10" key="3">
    <citation type="submission" date="2020-08" db="EMBL/GenBank/DDBJ databases">
        <title>Genomic Encyclopedia of Type Strains, Phase IV (KMG-IV): sequencing the most valuable type-strain genomes for metagenomic binning, comparative biology and taxonomic classification.</title>
        <authorList>
            <person name="Goeker M."/>
        </authorList>
    </citation>
    <scope>NUCLEOTIDE SEQUENCE [LARGE SCALE GENOMIC DNA]</scope>
    <source>
        <strain evidence="7 10">DSM 100995</strain>
    </source>
</reference>
<evidence type="ECO:0000313" key="8">
    <source>
        <dbReference type="EMBL" id="TEW67393.1"/>
    </source>
</evidence>
<organism evidence="8 9">
    <name type="scientific">Mucilaginibacter phyllosphaerae</name>
    <dbReference type="NCBI Taxonomy" id="1812349"/>
    <lineage>
        <taxon>Bacteria</taxon>
        <taxon>Pseudomonadati</taxon>
        <taxon>Bacteroidota</taxon>
        <taxon>Sphingobacteriia</taxon>
        <taxon>Sphingobacteriales</taxon>
        <taxon>Sphingobacteriaceae</taxon>
        <taxon>Mucilaginibacter</taxon>
    </lineage>
</organism>
<dbReference type="Pfam" id="PF14289">
    <property type="entry name" value="DUF4369"/>
    <property type="match status" value="1"/>
</dbReference>
<name>A0A4Y8AF87_9SPHI</name>
<keyword evidence="2" id="KW-0201">Cytochrome c-type biogenesis</keyword>
<dbReference type="OrthoDB" id="750178at2"/>
<keyword evidence="4" id="KW-0676">Redox-active center</keyword>
<dbReference type="EMBL" id="SNQG01000002">
    <property type="protein sequence ID" value="TEW67393.1"/>
    <property type="molecule type" value="Genomic_DNA"/>
</dbReference>
<evidence type="ECO:0000313" key="10">
    <source>
        <dbReference type="Proteomes" id="UP000583101"/>
    </source>
</evidence>
<comment type="caution">
    <text evidence="8">The sequence shown here is derived from an EMBL/GenBank/DDBJ whole genome shotgun (WGS) entry which is preliminary data.</text>
</comment>
<gene>
    <name evidence="8" type="ORF">E2R65_05225</name>
    <name evidence="7" type="ORF">GGR35_001580</name>
</gene>
<dbReference type="GO" id="GO:0030313">
    <property type="term" value="C:cell envelope"/>
    <property type="evidence" value="ECO:0007669"/>
    <property type="project" value="UniProtKB-SubCell"/>
</dbReference>
<feature type="signal peptide" evidence="5">
    <location>
        <begin position="1"/>
        <end position="21"/>
    </location>
</feature>
<dbReference type="InterPro" id="IPR050553">
    <property type="entry name" value="Thioredoxin_ResA/DsbE_sf"/>
</dbReference>
<evidence type="ECO:0000256" key="5">
    <source>
        <dbReference type="SAM" id="SignalP"/>
    </source>
</evidence>
<dbReference type="InterPro" id="IPR025380">
    <property type="entry name" value="DUF4369"/>
</dbReference>
<dbReference type="InterPro" id="IPR017937">
    <property type="entry name" value="Thioredoxin_CS"/>
</dbReference>
<feature type="chain" id="PRO_5044616534" evidence="5">
    <location>
        <begin position="22"/>
        <end position="390"/>
    </location>
</feature>
<keyword evidence="5" id="KW-0732">Signal</keyword>
<dbReference type="CDD" id="cd02966">
    <property type="entry name" value="TlpA_like_family"/>
    <property type="match status" value="1"/>
</dbReference>
<dbReference type="PANTHER" id="PTHR42852:SF6">
    <property type="entry name" value="THIOL:DISULFIDE INTERCHANGE PROTEIN DSBE"/>
    <property type="match status" value="1"/>
</dbReference>